<reference evidence="8" key="1">
    <citation type="submission" date="2013-06" db="EMBL/GenBank/DDBJ databases">
        <authorList>
            <person name="Mazano-Marin A."/>
        </authorList>
    </citation>
    <scope>NUCLEOTIDE SEQUENCE</scope>
    <source>
        <strain evidence="8">SCt-VLC</strain>
    </source>
</reference>
<protein>
    <submittedName>
        <fullName evidence="8">Putative lysine exporter protein, LysE type translocator family protein</fullName>
    </submittedName>
</protein>
<reference evidence="8" key="2">
    <citation type="journal article" date="2014" name="Genome Biol. Evol.">
        <title>Settling down: the genome of Serratia symbiotica from the aphid Cinara tujafilina zooms in on the process of accommodation to a cooperative intracellular life.</title>
        <authorList>
            <person name="Manzano-Marin A."/>
            <person name="Latorre A."/>
        </authorList>
    </citation>
    <scope>NUCLEOTIDE SEQUENCE</scope>
    <source>
        <strain evidence="8">SCt-VLC</strain>
    </source>
</reference>
<organism evidence="8">
    <name type="scientific">Serratia symbiotica SCt-VLC</name>
    <dbReference type="NCBI Taxonomy" id="1347341"/>
    <lineage>
        <taxon>Bacteria</taxon>
        <taxon>Pseudomonadati</taxon>
        <taxon>Pseudomonadota</taxon>
        <taxon>Gammaproteobacteria</taxon>
        <taxon>Enterobacterales</taxon>
        <taxon>Yersiniaceae</taxon>
        <taxon>Serratia</taxon>
        <taxon>Serratia symbiotica</taxon>
    </lineage>
</organism>
<dbReference type="PANTHER" id="PTHR30086:SF20">
    <property type="entry name" value="ARGININE EXPORTER PROTEIN ARGO-RELATED"/>
    <property type="match status" value="1"/>
</dbReference>
<dbReference type="GO" id="GO:0033228">
    <property type="term" value="P:cysteine export across plasma membrane"/>
    <property type="evidence" value="ECO:0007669"/>
    <property type="project" value="TreeGrafter"/>
</dbReference>
<dbReference type="GO" id="GO:0005886">
    <property type="term" value="C:plasma membrane"/>
    <property type="evidence" value="ECO:0007669"/>
    <property type="project" value="UniProtKB-SubCell"/>
</dbReference>
<evidence type="ECO:0000256" key="4">
    <source>
        <dbReference type="ARBA" id="ARBA00022970"/>
    </source>
</evidence>
<evidence type="ECO:0000256" key="3">
    <source>
        <dbReference type="ARBA" id="ARBA00022692"/>
    </source>
</evidence>
<proteinExistence type="predicted"/>
<evidence type="ECO:0000256" key="2">
    <source>
        <dbReference type="ARBA" id="ARBA00022475"/>
    </source>
</evidence>
<feature type="transmembrane region" description="Helical" evidence="7">
    <location>
        <begin position="130"/>
        <end position="153"/>
    </location>
</feature>
<evidence type="ECO:0000256" key="6">
    <source>
        <dbReference type="ARBA" id="ARBA00023136"/>
    </source>
</evidence>
<feature type="transmembrane region" description="Helical" evidence="7">
    <location>
        <begin position="55"/>
        <end position="81"/>
    </location>
</feature>
<sequence>MIWQKSDANEEYLLHGTEFISFDVRLPVGHCYHAPGPNNMLLTTSGANFGFMRSLWLMIGILLGMQSILLLVAFGVGSLLLVYPSLHLILKILGSLYLLWLAWKVASAAYEKLETDEVPTKPIQLYQGWLLQFLNPKAWLMALGAVVSFSLAGDRYSTSIVAIAVGILVVNIIAGMIWLGFGTVIGRLLHSKKAWIIFNVSMGVLTAASVLLIWY</sequence>
<keyword evidence="2" id="KW-1003">Cell membrane</keyword>
<dbReference type="EMBL" id="FR904230">
    <property type="protein sequence ID" value="CDG46797.1"/>
    <property type="molecule type" value="Genomic_DNA"/>
</dbReference>
<evidence type="ECO:0000313" key="8">
    <source>
        <dbReference type="EMBL" id="CDG46797.1"/>
    </source>
</evidence>
<comment type="subcellular location">
    <subcellularLocation>
        <location evidence="1">Cell membrane</location>
        <topology evidence="1">Multi-pass membrane protein</topology>
    </subcellularLocation>
</comment>
<feature type="transmembrane region" description="Helical" evidence="7">
    <location>
        <begin position="88"/>
        <end position="110"/>
    </location>
</feature>
<feature type="transmembrane region" description="Helical" evidence="7">
    <location>
        <begin position="160"/>
        <end position="181"/>
    </location>
</feature>
<keyword evidence="5 7" id="KW-1133">Transmembrane helix</keyword>
<feature type="transmembrane region" description="Helical" evidence="7">
    <location>
        <begin position="193"/>
        <end position="214"/>
    </location>
</feature>
<evidence type="ECO:0000256" key="5">
    <source>
        <dbReference type="ARBA" id="ARBA00022989"/>
    </source>
</evidence>
<name>A0A068R985_9GAMM</name>
<keyword evidence="3 7" id="KW-0812">Transmembrane</keyword>
<keyword evidence="4" id="KW-0029">Amino-acid transport</keyword>
<gene>
    <name evidence="8" type="ORF">SCTVLC_0007</name>
</gene>
<dbReference type="Pfam" id="PF01810">
    <property type="entry name" value="LysE"/>
    <property type="match status" value="1"/>
</dbReference>
<keyword evidence="4" id="KW-0813">Transport</keyword>
<dbReference type="GO" id="GO:0015171">
    <property type="term" value="F:amino acid transmembrane transporter activity"/>
    <property type="evidence" value="ECO:0007669"/>
    <property type="project" value="TreeGrafter"/>
</dbReference>
<dbReference type="PANTHER" id="PTHR30086">
    <property type="entry name" value="ARGININE EXPORTER PROTEIN ARGO"/>
    <property type="match status" value="1"/>
</dbReference>
<accession>A0A068R985</accession>
<keyword evidence="6 7" id="KW-0472">Membrane</keyword>
<dbReference type="AlphaFoldDB" id="A0A068R985"/>
<evidence type="ECO:0000256" key="1">
    <source>
        <dbReference type="ARBA" id="ARBA00004651"/>
    </source>
</evidence>
<evidence type="ECO:0000256" key="7">
    <source>
        <dbReference type="SAM" id="Phobius"/>
    </source>
</evidence>
<dbReference type="InterPro" id="IPR001123">
    <property type="entry name" value="LeuE-type"/>
</dbReference>